<dbReference type="InterPro" id="IPR012657">
    <property type="entry name" value="23S_rRNA-intervening_sequence"/>
</dbReference>
<proteinExistence type="predicted"/>
<dbReference type="Pfam" id="PF05635">
    <property type="entry name" value="23S_rRNA_IVP"/>
    <property type="match status" value="1"/>
</dbReference>
<dbReference type="EMBL" id="AMFJ01000350">
    <property type="protein sequence ID" value="EKE28330.1"/>
    <property type="molecule type" value="Genomic_DNA"/>
</dbReference>
<dbReference type="PANTHER" id="PTHR38471:SF2">
    <property type="entry name" value="FOUR HELIX BUNDLE PROTEIN"/>
    <property type="match status" value="1"/>
</dbReference>
<dbReference type="PANTHER" id="PTHR38471">
    <property type="entry name" value="FOUR HELIX BUNDLE PROTEIN"/>
    <property type="match status" value="1"/>
</dbReference>
<dbReference type="AlphaFoldDB" id="K2GXY4"/>
<evidence type="ECO:0008006" key="2">
    <source>
        <dbReference type="Google" id="ProtNLM"/>
    </source>
</evidence>
<accession>K2GXY4</accession>
<reference evidence="1" key="1">
    <citation type="journal article" date="2012" name="Science">
        <title>Fermentation, hydrogen, and sulfur metabolism in multiple uncultivated bacterial phyla.</title>
        <authorList>
            <person name="Wrighton K.C."/>
            <person name="Thomas B.C."/>
            <person name="Sharon I."/>
            <person name="Miller C.S."/>
            <person name="Castelle C.J."/>
            <person name="VerBerkmoes N.C."/>
            <person name="Wilkins M.J."/>
            <person name="Hettich R.L."/>
            <person name="Lipton M.S."/>
            <person name="Williams K.H."/>
            <person name="Long P.E."/>
            <person name="Banfield J.F."/>
        </authorList>
    </citation>
    <scope>NUCLEOTIDE SEQUENCE [LARGE SCALE GENOMIC DNA]</scope>
</reference>
<comment type="caution">
    <text evidence="1">The sequence shown here is derived from an EMBL/GenBank/DDBJ whole genome shotgun (WGS) entry which is preliminary data.</text>
</comment>
<dbReference type="InterPro" id="IPR036583">
    <property type="entry name" value="23S_rRNA_IVS_sf"/>
</dbReference>
<dbReference type="NCBIfam" id="TIGR02436">
    <property type="entry name" value="four helix bundle protein"/>
    <property type="match status" value="1"/>
</dbReference>
<sequence>MENRKTFEKLFIWEESKNLFKTLYKRFSSINSRDYFYRDQLLRATLSISNNIAEWHERKTSKELINFLNFAKASAWETRNMIIIAIELWFINNNEYEEYIQSLMRISAWIQNLIKLKNPN</sequence>
<organism evidence="1">
    <name type="scientific">uncultured bacterium</name>
    <name type="common">gcode 4</name>
    <dbReference type="NCBI Taxonomy" id="1234023"/>
    <lineage>
        <taxon>Bacteria</taxon>
        <taxon>environmental samples</taxon>
    </lineage>
</organism>
<name>K2GXY4_9BACT</name>
<dbReference type="SUPFAM" id="SSF158446">
    <property type="entry name" value="IVS-encoded protein-like"/>
    <property type="match status" value="1"/>
</dbReference>
<gene>
    <name evidence="1" type="ORF">ACD_3C00076G0005</name>
</gene>
<dbReference type="Gene3D" id="1.20.1440.60">
    <property type="entry name" value="23S rRNA-intervening sequence"/>
    <property type="match status" value="1"/>
</dbReference>
<evidence type="ECO:0000313" key="1">
    <source>
        <dbReference type="EMBL" id="EKE28330.1"/>
    </source>
</evidence>
<protein>
    <recommendedName>
        <fullName evidence="2">S23 ribosomal protein</fullName>
    </recommendedName>
</protein>